<protein>
    <submittedName>
        <fullName evidence="5">Aldo/keto reductase</fullName>
    </submittedName>
</protein>
<proteinExistence type="inferred from homology"/>
<keyword evidence="6" id="KW-1185">Reference proteome</keyword>
<evidence type="ECO:0000256" key="2">
    <source>
        <dbReference type="ARBA" id="ARBA00022857"/>
    </source>
</evidence>
<dbReference type="GO" id="GO:0016491">
    <property type="term" value="F:oxidoreductase activity"/>
    <property type="evidence" value="ECO:0007669"/>
    <property type="project" value="UniProtKB-KW"/>
</dbReference>
<dbReference type="AlphaFoldDB" id="A0A6A6EBE7"/>
<dbReference type="OrthoDB" id="1720422at2759"/>
<dbReference type="Proteomes" id="UP000800200">
    <property type="component" value="Unassembled WGS sequence"/>
</dbReference>
<evidence type="ECO:0000256" key="1">
    <source>
        <dbReference type="ARBA" id="ARBA00007905"/>
    </source>
</evidence>
<dbReference type="InterPro" id="IPR050523">
    <property type="entry name" value="AKR_Detox_Biosynth"/>
</dbReference>
<evidence type="ECO:0000259" key="4">
    <source>
        <dbReference type="Pfam" id="PF00248"/>
    </source>
</evidence>
<dbReference type="GO" id="GO:0005829">
    <property type="term" value="C:cytosol"/>
    <property type="evidence" value="ECO:0007669"/>
    <property type="project" value="UniProtKB-ARBA"/>
</dbReference>
<keyword evidence="3" id="KW-0560">Oxidoreductase</keyword>
<reference evidence="5" key="1">
    <citation type="journal article" date="2020" name="Stud. Mycol.">
        <title>101 Dothideomycetes genomes: a test case for predicting lifestyles and emergence of pathogens.</title>
        <authorList>
            <person name="Haridas S."/>
            <person name="Albert R."/>
            <person name="Binder M."/>
            <person name="Bloem J."/>
            <person name="Labutti K."/>
            <person name="Salamov A."/>
            <person name="Andreopoulos B."/>
            <person name="Baker S."/>
            <person name="Barry K."/>
            <person name="Bills G."/>
            <person name="Bluhm B."/>
            <person name="Cannon C."/>
            <person name="Castanera R."/>
            <person name="Culley D."/>
            <person name="Daum C."/>
            <person name="Ezra D."/>
            <person name="Gonzalez J."/>
            <person name="Henrissat B."/>
            <person name="Kuo A."/>
            <person name="Liang C."/>
            <person name="Lipzen A."/>
            <person name="Lutzoni F."/>
            <person name="Magnuson J."/>
            <person name="Mondo S."/>
            <person name="Nolan M."/>
            <person name="Ohm R."/>
            <person name="Pangilinan J."/>
            <person name="Park H.-J."/>
            <person name="Ramirez L."/>
            <person name="Alfaro M."/>
            <person name="Sun H."/>
            <person name="Tritt A."/>
            <person name="Yoshinaga Y."/>
            <person name="Zwiers L.-H."/>
            <person name="Turgeon B."/>
            <person name="Goodwin S."/>
            <person name="Spatafora J."/>
            <person name="Crous P."/>
            <person name="Grigoriev I."/>
        </authorList>
    </citation>
    <scope>NUCLEOTIDE SEQUENCE</scope>
    <source>
        <strain evidence="5">CBS 207.26</strain>
    </source>
</reference>
<sequence length="347" mass="39227">MKYVNLGRSGLRISPIGVGCMSYGNPKGRFPWSIPEEDALPVLDYCYRSGLNFFDTANAYSNGVSEEILGKAIKTYQWRRENIVVATKLWAPVGRGDEQPMAMTDDEKDDNGYLNQYGLSRKHIFDSVDASLQSLRRLDLSFIDLLQVHRFDPRTPVEETMEALHDVIKSGKVRYIGASSMWAHQFLEYQYTARARGWTEFISMQNLYNAIYREEEREMYPACSKFAVGGIPWSPVAMGFLTRPWGKFTTTTRGEGQGKGFLGQPITEEDKKINEKIQKIAEAREVTMTTVAIAWVLSKPFITAPILGLSKKERVDEAISAITFQLSPAEVVSIDELYAPRKIIGFS</sequence>
<evidence type="ECO:0000313" key="6">
    <source>
        <dbReference type="Proteomes" id="UP000800200"/>
    </source>
</evidence>
<dbReference type="Pfam" id="PF00248">
    <property type="entry name" value="Aldo_ket_red"/>
    <property type="match status" value="1"/>
</dbReference>
<dbReference type="CDD" id="cd19079">
    <property type="entry name" value="AKR_EcYajO-like"/>
    <property type="match status" value="1"/>
</dbReference>
<dbReference type="InterPro" id="IPR036812">
    <property type="entry name" value="NAD(P)_OxRdtase_dom_sf"/>
</dbReference>
<keyword evidence="2" id="KW-0521">NADP</keyword>
<feature type="domain" description="NADP-dependent oxidoreductase" evidence="4">
    <location>
        <begin position="15"/>
        <end position="338"/>
    </location>
</feature>
<dbReference type="Gene3D" id="3.20.20.100">
    <property type="entry name" value="NADP-dependent oxidoreductase domain"/>
    <property type="match status" value="1"/>
</dbReference>
<organism evidence="5 6">
    <name type="scientific">Zopfia rhizophila CBS 207.26</name>
    <dbReference type="NCBI Taxonomy" id="1314779"/>
    <lineage>
        <taxon>Eukaryota</taxon>
        <taxon>Fungi</taxon>
        <taxon>Dikarya</taxon>
        <taxon>Ascomycota</taxon>
        <taxon>Pezizomycotina</taxon>
        <taxon>Dothideomycetes</taxon>
        <taxon>Dothideomycetes incertae sedis</taxon>
        <taxon>Zopfiaceae</taxon>
        <taxon>Zopfia</taxon>
    </lineage>
</organism>
<dbReference type="FunFam" id="3.20.20.100:FF:000004">
    <property type="entry name" value="Oxidoreductase, aldo/keto reductase"/>
    <property type="match status" value="1"/>
</dbReference>
<dbReference type="EMBL" id="ML994623">
    <property type="protein sequence ID" value="KAF2188493.1"/>
    <property type="molecule type" value="Genomic_DNA"/>
</dbReference>
<name>A0A6A6EBE7_9PEZI</name>
<evidence type="ECO:0000256" key="3">
    <source>
        <dbReference type="ARBA" id="ARBA00023002"/>
    </source>
</evidence>
<evidence type="ECO:0000313" key="5">
    <source>
        <dbReference type="EMBL" id="KAF2188493.1"/>
    </source>
</evidence>
<dbReference type="SUPFAM" id="SSF51430">
    <property type="entry name" value="NAD(P)-linked oxidoreductase"/>
    <property type="match status" value="1"/>
</dbReference>
<gene>
    <name evidence="5" type="ORF">K469DRAFT_737362</name>
</gene>
<dbReference type="PANTHER" id="PTHR43364:SF4">
    <property type="entry name" value="NAD(P)-LINKED OXIDOREDUCTASE SUPERFAMILY PROTEIN"/>
    <property type="match status" value="1"/>
</dbReference>
<dbReference type="PANTHER" id="PTHR43364">
    <property type="entry name" value="NADH-SPECIFIC METHYLGLYOXAL REDUCTASE-RELATED"/>
    <property type="match status" value="1"/>
</dbReference>
<comment type="similarity">
    <text evidence="1">Belongs to the aldo/keto reductase family.</text>
</comment>
<dbReference type="InterPro" id="IPR023210">
    <property type="entry name" value="NADP_OxRdtase_dom"/>
</dbReference>
<accession>A0A6A6EBE7</accession>